<evidence type="ECO:0000256" key="3">
    <source>
        <dbReference type="ARBA" id="ARBA00023082"/>
    </source>
</evidence>
<protein>
    <submittedName>
        <fullName evidence="7">Sigma-70 family RNA polymerase sigma factor</fullName>
    </submittedName>
</protein>
<evidence type="ECO:0000256" key="2">
    <source>
        <dbReference type="ARBA" id="ARBA00023015"/>
    </source>
</evidence>
<keyword evidence="3" id="KW-0731">Sigma factor</keyword>
<feature type="domain" description="RNA polymerase sigma-70 region 2" evidence="5">
    <location>
        <begin position="15"/>
        <end position="81"/>
    </location>
</feature>
<dbReference type="SUPFAM" id="SSF88659">
    <property type="entry name" value="Sigma3 and sigma4 domains of RNA polymerase sigma factors"/>
    <property type="match status" value="1"/>
</dbReference>
<dbReference type="Gene3D" id="1.10.1740.10">
    <property type="match status" value="1"/>
</dbReference>
<dbReference type="InterPro" id="IPR013249">
    <property type="entry name" value="RNA_pol_sigma70_r4_t2"/>
</dbReference>
<name>A0A5C0ASU8_9BURK</name>
<dbReference type="PANTHER" id="PTHR43133:SF63">
    <property type="entry name" value="RNA POLYMERASE SIGMA FACTOR FECI-RELATED"/>
    <property type="match status" value="1"/>
</dbReference>
<sequence length="190" mass="21265">MSDPGYAFTDSVRSLYSDHFRWLQAWLHRRLDDTHQAADLAQDTFVKVLARRGFAAPVSEPRAFLSTVARGLLIDFWRHRDIEQAWSDTLAMYPEALHPSPEDQALVLEALVAIDRKLARLGTRTRHAFLLHKIHGMTHPAIAAELGVSERMVRKYVAQAMLAFLVDDASSTDRVGSSASPLAVGADFQQ</sequence>
<evidence type="ECO:0000313" key="7">
    <source>
        <dbReference type="EMBL" id="QEI05369.1"/>
    </source>
</evidence>
<dbReference type="Pfam" id="PF08281">
    <property type="entry name" value="Sigma70_r4_2"/>
    <property type="match status" value="1"/>
</dbReference>
<evidence type="ECO:0000259" key="6">
    <source>
        <dbReference type="Pfam" id="PF08281"/>
    </source>
</evidence>
<dbReference type="InterPro" id="IPR013324">
    <property type="entry name" value="RNA_pol_sigma_r3/r4-like"/>
</dbReference>
<dbReference type="KEGG" id="pacr:FXN63_05565"/>
<keyword evidence="8" id="KW-1185">Reference proteome</keyword>
<gene>
    <name evidence="7" type="ORF">FXN63_05565</name>
</gene>
<dbReference type="RefSeq" id="WP_148813528.1">
    <property type="nucleotide sequence ID" value="NZ_CP043046.1"/>
</dbReference>
<dbReference type="OrthoDB" id="8686577at2"/>
<dbReference type="AlphaFoldDB" id="A0A5C0ASU8"/>
<keyword evidence="4" id="KW-0804">Transcription</keyword>
<reference evidence="7 8" key="1">
    <citation type="submission" date="2019-08" db="EMBL/GenBank/DDBJ databases">
        <title>Amphibian skin-associated Pigmentiphaga: genome sequence and occurrence across geography and hosts.</title>
        <authorList>
            <person name="Bletz M.C."/>
            <person name="Bunk B."/>
            <person name="Sproeer C."/>
            <person name="Biwer P."/>
            <person name="Reiter S."/>
            <person name="Rabemananjara F.C.E."/>
            <person name="Schulz S."/>
            <person name="Overmann J."/>
            <person name="Vences M."/>
        </authorList>
    </citation>
    <scope>NUCLEOTIDE SEQUENCE [LARGE SCALE GENOMIC DNA]</scope>
    <source>
        <strain evidence="7 8">Mada1488</strain>
    </source>
</reference>
<dbReference type="Proteomes" id="UP000325161">
    <property type="component" value="Chromosome"/>
</dbReference>
<dbReference type="Gene3D" id="1.10.10.10">
    <property type="entry name" value="Winged helix-like DNA-binding domain superfamily/Winged helix DNA-binding domain"/>
    <property type="match status" value="1"/>
</dbReference>
<evidence type="ECO:0000256" key="1">
    <source>
        <dbReference type="ARBA" id="ARBA00010641"/>
    </source>
</evidence>
<dbReference type="InterPro" id="IPR039425">
    <property type="entry name" value="RNA_pol_sigma-70-like"/>
</dbReference>
<dbReference type="PANTHER" id="PTHR43133">
    <property type="entry name" value="RNA POLYMERASE ECF-TYPE SIGMA FACTO"/>
    <property type="match status" value="1"/>
</dbReference>
<dbReference type="InterPro" id="IPR013325">
    <property type="entry name" value="RNA_pol_sigma_r2"/>
</dbReference>
<dbReference type="InterPro" id="IPR036388">
    <property type="entry name" value="WH-like_DNA-bd_sf"/>
</dbReference>
<proteinExistence type="inferred from homology"/>
<dbReference type="InterPro" id="IPR007627">
    <property type="entry name" value="RNA_pol_sigma70_r2"/>
</dbReference>
<dbReference type="GO" id="GO:0006352">
    <property type="term" value="P:DNA-templated transcription initiation"/>
    <property type="evidence" value="ECO:0007669"/>
    <property type="project" value="InterPro"/>
</dbReference>
<dbReference type="EMBL" id="CP043046">
    <property type="protein sequence ID" value="QEI05369.1"/>
    <property type="molecule type" value="Genomic_DNA"/>
</dbReference>
<dbReference type="GO" id="GO:0003677">
    <property type="term" value="F:DNA binding"/>
    <property type="evidence" value="ECO:0007669"/>
    <property type="project" value="InterPro"/>
</dbReference>
<dbReference type="NCBIfam" id="TIGR02937">
    <property type="entry name" value="sigma70-ECF"/>
    <property type="match status" value="1"/>
</dbReference>
<dbReference type="Pfam" id="PF04542">
    <property type="entry name" value="Sigma70_r2"/>
    <property type="match status" value="1"/>
</dbReference>
<dbReference type="InterPro" id="IPR014284">
    <property type="entry name" value="RNA_pol_sigma-70_dom"/>
</dbReference>
<evidence type="ECO:0000313" key="8">
    <source>
        <dbReference type="Proteomes" id="UP000325161"/>
    </source>
</evidence>
<feature type="domain" description="RNA polymerase sigma factor 70 region 4 type 2" evidence="6">
    <location>
        <begin position="112"/>
        <end position="162"/>
    </location>
</feature>
<organism evidence="7 8">
    <name type="scientific">Pigmentiphaga aceris</name>
    <dbReference type="NCBI Taxonomy" id="1940612"/>
    <lineage>
        <taxon>Bacteria</taxon>
        <taxon>Pseudomonadati</taxon>
        <taxon>Pseudomonadota</taxon>
        <taxon>Betaproteobacteria</taxon>
        <taxon>Burkholderiales</taxon>
        <taxon>Alcaligenaceae</taxon>
        <taxon>Pigmentiphaga</taxon>
    </lineage>
</organism>
<evidence type="ECO:0000259" key="5">
    <source>
        <dbReference type="Pfam" id="PF04542"/>
    </source>
</evidence>
<keyword evidence="2" id="KW-0805">Transcription regulation</keyword>
<dbReference type="GO" id="GO:0016987">
    <property type="term" value="F:sigma factor activity"/>
    <property type="evidence" value="ECO:0007669"/>
    <property type="project" value="UniProtKB-KW"/>
</dbReference>
<comment type="similarity">
    <text evidence="1">Belongs to the sigma-70 factor family. ECF subfamily.</text>
</comment>
<evidence type="ECO:0000256" key="4">
    <source>
        <dbReference type="ARBA" id="ARBA00023163"/>
    </source>
</evidence>
<accession>A0A5C0ASU8</accession>
<dbReference type="SUPFAM" id="SSF88946">
    <property type="entry name" value="Sigma2 domain of RNA polymerase sigma factors"/>
    <property type="match status" value="1"/>
</dbReference>